<accession>A0A9P6CJ13</accession>
<proteinExistence type="predicted"/>
<comment type="caution">
    <text evidence="2">The sequence shown here is derived from an EMBL/GenBank/DDBJ whole genome shotgun (WGS) entry which is preliminary data.</text>
</comment>
<keyword evidence="1" id="KW-0472">Membrane</keyword>
<keyword evidence="3" id="KW-1185">Reference proteome</keyword>
<evidence type="ECO:0000313" key="3">
    <source>
        <dbReference type="Proteomes" id="UP000807353"/>
    </source>
</evidence>
<evidence type="ECO:0000256" key="1">
    <source>
        <dbReference type="SAM" id="Phobius"/>
    </source>
</evidence>
<gene>
    <name evidence="2" type="ORF">BDZ94DRAFT_1246280</name>
</gene>
<evidence type="ECO:0000313" key="2">
    <source>
        <dbReference type="EMBL" id="KAF9468246.1"/>
    </source>
</evidence>
<keyword evidence="1" id="KW-1133">Transmembrane helix</keyword>
<organism evidence="2 3">
    <name type="scientific">Collybia nuda</name>
    <dbReference type="NCBI Taxonomy" id="64659"/>
    <lineage>
        <taxon>Eukaryota</taxon>
        <taxon>Fungi</taxon>
        <taxon>Dikarya</taxon>
        <taxon>Basidiomycota</taxon>
        <taxon>Agaricomycotina</taxon>
        <taxon>Agaricomycetes</taxon>
        <taxon>Agaricomycetidae</taxon>
        <taxon>Agaricales</taxon>
        <taxon>Tricholomatineae</taxon>
        <taxon>Clitocybaceae</taxon>
        <taxon>Collybia</taxon>
    </lineage>
</organism>
<protein>
    <submittedName>
        <fullName evidence="2">Uncharacterized protein</fullName>
    </submittedName>
</protein>
<name>A0A9P6CJ13_9AGAR</name>
<reference evidence="2" key="1">
    <citation type="submission" date="2020-11" db="EMBL/GenBank/DDBJ databases">
        <authorList>
            <consortium name="DOE Joint Genome Institute"/>
            <person name="Ahrendt S."/>
            <person name="Riley R."/>
            <person name="Andreopoulos W."/>
            <person name="Labutti K."/>
            <person name="Pangilinan J."/>
            <person name="Ruiz-Duenas F.J."/>
            <person name="Barrasa J.M."/>
            <person name="Sanchez-Garcia M."/>
            <person name="Camarero S."/>
            <person name="Miyauchi S."/>
            <person name="Serrano A."/>
            <person name="Linde D."/>
            <person name="Babiker R."/>
            <person name="Drula E."/>
            <person name="Ayuso-Fernandez I."/>
            <person name="Pacheco R."/>
            <person name="Padilla G."/>
            <person name="Ferreira P."/>
            <person name="Barriuso J."/>
            <person name="Kellner H."/>
            <person name="Castanera R."/>
            <person name="Alfaro M."/>
            <person name="Ramirez L."/>
            <person name="Pisabarro A.G."/>
            <person name="Kuo A."/>
            <person name="Tritt A."/>
            <person name="Lipzen A."/>
            <person name="He G."/>
            <person name="Yan M."/>
            <person name="Ng V."/>
            <person name="Cullen D."/>
            <person name="Martin F."/>
            <person name="Rosso M.-N."/>
            <person name="Henrissat B."/>
            <person name="Hibbett D."/>
            <person name="Martinez A.T."/>
            <person name="Grigoriev I.V."/>
        </authorList>
    </citation>
    <scope>NUCLEOTIDE SEQUENCE</scope>
    <source>
        <strain evidence="2">CBS 247.69</strain>
    </source>
</reference>
<sequence>MSSNKIVRRMRIKILGTTTIPYRLGWVGGIIITTLVLVCGKIRLYPSGNPASAHMALSLASVGSTMQQPRPNG</sequence>
<feature type="transmembrane region" description="Helical" evidence="1">
    <location>
        <begin position="20"/>
        <end position="38"/>
    </location>
</feature>
<dbReference type="AlphaFoldDB" id="A0A9P6CJ13"/>
<dbReference type="EMBL" id="MU150233">
    <property type="protein sequence ID" value="KAF9468246.1"/>
    <property type="molecule type" value="Genomic_DNA"/>
</dbReference>
<dbReference type="Proteomes" id="UP000807353">
    <property type="component" value="Unassembled WGS sequence"/>
</dbReference>
<keyword evidence="1" id="KW-0812">Transmembrane</keyword>